<evidence type="ECO:0000313" key="2">
    <source>
        <dbReference type="EMBL" id="AWM38126.1"/>
    </source>
</evidence>
<accession>A0A2Z3H3H1</accession>
<feature type="compositionally biased region" description="Polar residues" evidence="1">
    <location>
        <begin position="10"/>
        <end position="21"/>
    </location>
</feature>
<dbReference type="KEGG" id="gog:C1280_14740"/>
<dbReference type="AlphaFoldDB" id="A0A2Z3H3H1"/>
<keyword evidence="3" id="KW-1185">Reference proteome</keyword>
<dbReference type="EMBL" id="CP025958">
    <property type="protein sequence ID" value="AWM38126.1"/>
    <property type="molecule type" value="Genomic_DNA"/>
</dbReference>
<evidence type="ECO:0000313" key="3">
    <source>
        <dbReference type="Proteomes" id="UP000245802"/>
    </source>
</evidence>
<organism evidence="2 3">
    <name type="scientific">Gemmata obscuriglobus</name>
    <dbReference type="NCBI Taxonomy" id="114"/>
    <lineage>
        <taxon>Bacteria</taxon>
        <taxon>Pseudomonadati</taxon>
        <taxon>Planctomycetota</taxon>
        <taxon>Planctomycetia</taxon>
        <taxon>Gemmatales</taxon>
        <taxon>Gemmataceae</taxon>
        <taxon>Gemmata</taxon>
    </lineage>
</organism>
<dbReference type="Proteomes" id="UP000245802">
    <property type="component" value="Chromosome"/>
</dbReference>
<reference evidence="2 3" key="1">
    <citation type="submission" date="2018-01" db="EMBL/GenBank/DDBJ databases">
        <title>G. obscuriglobus.</title>
        <authorList>
            <person name="Franke J."/>
            <person name="Blomberg W."/>
            <person name="Selmecki A."/>
        </authorList>
    </citation>
    <scope>NUCLEOTIDE SEQUENCE [LARGE SCALE GENOMIC DNA]</scope>
    <source>
        <strain evidence="2 3">DSM 5831</strain>
    </source>
</reference>
<gene>
    <name evidence="2" type="ORF">C1280_14740</name>
</gene>
<evidence type="ECO:0000256" key="1">
    <source>
        <dbReference type="SAM" id="MobiDB-lite"/>
    </source>
</evidence>
<sequence length="84" mass="8631">MRVCTHPRTGWQNQSHPSAQSAGAGHGPPVVVAPVQFGALASAARRPHAVVAQASAPGHHVGARQAQPAAQVEAVRVQAFDEAE</sequence>
<protein>
    <submittedName>
        <fullName evidence="2">Uncharacterized protein</fullName>
    </submittedName>
</protein>
<name>A0A2Z3H3H1_9BACT</name>
<proteinExistence type="predicted"/>
<feature type="region of interest" description="Disordered" evidence="1">
    <location>
        <begin position="1"/>
        <end position="28"/>
    </location>
</feature>